<comment type="caution">
    <text evidence="2">The sequence shown here is derived from an EMBL/GenBank/DDBJ whole genome shotgun (WGS) entry which is preliminary data.</text>
</comment>
<organism evidence="2 3">
    <name type="scientific">Cocos nucifera</name>
    <name type="common">Coconut palm</name>
    <dbReference type="NCBI Taxonomy" id="13894"/>
    <lineage>
        <taxon>Eukaryota</taxon>
        <taxon>Viridiplantae</taxon>
        <taxon>Streptophyta</taxon>
        <taxon>Embryophyta</taxon>
        <taxon>Tracheophyta</taxon>
        <taxon>Spermatophyta</taxon>
        <taxon>Magnoliopsida</taxon>
        <taxon>Liliopsida</taxon>
        <taxon>Arecaceae</taxon>
        <taxon>Arecoideae</taxon>
        <taxon>Cocoseae</taxon>
        <taxon>Attaleinae</taxon>
        <taxon>Cocos</taxon>
    </lineage>
</organism>
<reference evidence="2" key="2">
    <citation type="submission" date="2019-07" db="EMBL/GenBank/DDBJ databases">
        <authorList>
            <person name="Yang Y."/>
            <person name="Bocs S."/>
            <person name="Baudouin L."/>
        </authorList>
    </citation>
    <scope>NUCLEOTIDE SEQUENCE</scope>
    <source>
        <tissue evidence="2">Spear leaf of Hainan Tall coconut</tissue>
    </source>
</reference>
<protein>
    <submittedName>
        <fullName evidence="2">Uncharacterized protein</fullName>
    </submittedName>
</protein>
<dbReference type="Proteomes" id="UP000797356">
    <property type="component" value="Chromosome 8"/>
</dbReference>
<dbReference type="EMBL" id="CM017879">
    <property type="protein sequence ID" value="KAG1358732.1"/>
    <property type="molecule type" value="Genomic_DNA"/>
</dbReference>
<evidence type="ECO:0000313" key="3">
    <source>
        <dbReference type="Proteomes" id="UP000797356"/>
    </source>
</evidence>
<evidence type="ECO:0000256" key="1">
    <source>
        <dbReference type="SAM" id="MobiDB-lite"/>
    </source>
</evidence>
<sequence>MGGCRRSTSNGALATPILPFGGSYPLGPGLGPIIIALGGDLGEDGDQEHPLLGWQIGGNGRVHGRAVEAQLRLGLYEINLFQLLRSRMLIDGTEGLLWQRFMFENHNGVYLWCSRFHLLMACPAGGGEGSSLRSKNMVQAGEEEVWATDEGPHLGPWLLAIRQWLLGLEARDDSRKKGLSQLDPGVGSQAVPAREGANSGRVLMKPSEWRKKSSGPKKGAVKPNKTEVRHSEQGLVLAMEGDLECSGPMMDGLDLDHREVVA</sequence>
<reference evidence="2" key="1">
    <citation type="journal article" date="2017" name="Gigascience">
        <title>The genome draft of coconut (Cocos nucifera).</title>
        <authorList>
            <person name="Xiao Y."/>
            <person name="Xu P."/>
            <person name="Fan H."/>
            <person name="Baudouin L."/>
            <person name="Xia W."/>
            <person name="Bocs S."/>
            <person name="Xu J."/>
            <person name="Li Q."/>
            <person name="Guo A."/>
            <person name="Zhou L."/>
            <person name="Li J."/>
            <person name="Wu Y."/>
            <person name="Ma Z."/>
            <person name="Armero A."/>
            <person name="Issali A.E."/>
            <person name="Liu N."/>
            <person name="Peng M."/>
            <person name="Yang Y."/>
        </authorList>
    </citation>
    <scope>NUCLEOTIDE SEQUENCE</scope>
    <source>
        <tissue evidence="2">Spear leaf of Hainan Tall coconut</tissue>
    </source>
</reference>
<feature type="region of interest" description="Disordered" evidence="1">
    <location>
        <begin position="177"/>
        <end position="231"/>
    </location>
</feature>
<gene>
    <name evidence="2" type="ORF">COCNU_08G001780</name>
</gene>
<keyword evidence="3" id="KW-1185">Reference proteome</keyword>
<proteinExistence type="predicted"/>
<evidence type="ECO:0000313" key="2">
    <source>
        <dbReference type="EMBL" id="KAG1358732.1"/>
    </source>
</evidence>
<accession>A0A8K0IHI6</accession>
<name>A0A8K0IHI6_COCNU</name>
<dbReference type="AlphaFoldDB" id="A0A8K0IHI6"/>